<accession>A0AAE0CL71</accession>
<name>A0AAE0CL71_9ROSI</name>
<organism evidence="1 2">
    <name type="scientific">Dipteronia dyeriana</name>
    <dbReference type="NCBI Taxonomy" id="168575"/>
    <lineage>
        <taxon>Eukaryota</taxon>
        <taxon>Viridiplantae</taxon>
        <taxon>Streptophyta</taxon>
        <taxon>Embryophyta</taxon>
        <taxon>Tracheophyta</taxon>
        <taxon>Spermatophyta</taxon>
        <taxon>Magnoliopsida</taxon>
        <taxon>eudicotyledons</taxon>
        <taxon>Gunneridae</taxon>
        <taxon>Pentapetalae</taxon>
        <taxon>rosids</taxon>
        <taxon>malvids</taxon>
        <taxon>Sapindales</taxon>
        <taxon>Sapindaceae</taxon>
        <taxon>Hippocastanoideae</taxon>
        <taxon>Acereae</taxon>
        <taxon>Dipteronia</taxon>
    </lineage>
</organism>
<keyword evidence="2" id="KW-1185">Reference proteome</keyword>
<gene>
    <name evidence="1" type="ORF">Ddye_008309</name>
</gene>
<evidence type="ECO:0000313" key="1">
    <source>
        <dbReference type="EMBL" id="KAK2655257.1"/>
    </source>
</evidence>
<proteinExistence type="predicted"/>
<reference evidence="1" key="1">
    <citation type="journal article" date="2023" name="Plant J.">
        <title>Genome sequences and population genomics provide insights into the demographic history, inbreeding, and mutation load of two 'living fossil' tree species of Dipteronia.</title>
        <authorList>
            <person name="Feng Y."/>
            <person name="Comes H.P."/>
            <person name="Chen J."/>
            <person name="Zhu S."/>
            <person name="Lu R."/>
            <person name="Zhang X."/>
            <person name="Li P."/>
            <person name="Qiu J."/>
            <person name="Olsen K.M."/>
            <person name="Qiu Y."/>
        </authorList>
    </citation>
    <scope>NUCLEOTIDE SEQUENCE</scope>
    <source>
        <strain evidence="1">KIB01</strain>
    </source>
</reference>
<protein>
    <submittedName>
        <fullName evidence="1">Uncharacterized protein</fullName>
    </submittedName>
</protein>
<evidence type="ECO:0000313" key="2">
    <source>
        <dbReference type="Proteomes" id="UP001280121"/>
    </source>
</evidence>
<dbReference type="AlphaFoldDB" id="A0AAE0CL71"/>
<sequence length="136" mass="14789">MDSGLSLYDLDVFRYASRYMVRSIVGFDGSGFRPAPVMGRSHQKVVGPCTQVVLARSAITHGSTGQKIHTCPFTGQKIQTRASEADRLHQTHQDVVRSSQIRVDFVGAVVGRHLHGDDVACCCGRDLAVAISNFSI</sequence>
<comment type="caution">
    <text evidence="1">The sequence shown here is derived from an EMBL/GenBank/DDBJ whole genome shotgun (WGS) entry which is preliminary data.</text>
</comment>
<dbReference type="EMBL" id="JANJYI010000003">
    <property type="protein sequence ID" value="KAK2655257.1"/>
    <property type="molecule type" value="Genomic_DNA"/>
</dbReference>
<dbReference type="Proteomes" id="UP001280121">
    <property type="component" value="Unassembled WGS sequence"/>
</dbReference>